<dbReference type="Proteomes" id="UP000246514">
    <property type="component" value="Segment"/>
</dbReference>
<dbReference type="GeneID" id="54992362"/>
<accession>A0A2U8UM33</accession>
<organism evidence="1 2">
    <name type="scientific">Microbacterium phage Squash</name>
    <dbReference type="NCBI Taxonomy" id="2182357"/>
    <lineage>
        <taxon>Viruses</taxon>
        <taxon>Duplodnaviria</taxon>
        <taxon>Heunggongvirae</taxon>
        <taxon>Uroviricota</taxon>
        <taxon>Caudoviricetes</taxon>
        <taxon>Squashvirus</taxon>
        <taxon>Squashvirus squash</taxon>
    </lineage>
</organism>
<keyword evidence="2" id="KW-1185">Reference proteome</keyword>
<gene>
    <name evidence="1" type="primary">97</name>
    <name evidence="1" type="ORF">PBI_SQUASH_97</name>
</gene>
<name>A0A2U8UM33_9CAUD</name>
<dbReference type="RefSeq" id="YP_009801836.1">
    <property type="nucleotide sequence ID" value="NC_047975.1"/>
</dbReference>
<reference evidence="1 2" key="1">
    <citation type="submission" date="2018-04" db="EMBL/GenBank/DDBJ databases">
        <authorList>
            <person name="Fournier C.T."/>
            <person name="Kim C.J."/>
            <person name="Romero I.G."/>
            <person name="Sanchez M."/>
            <person name="Do N."/>
            <person name="Wu S."/>
            <person name="Mosier S.A."/>
            <person name="Wang J."/>
            <person name="Lund A."/>
            <person name="Moberg-Parker J."/>
            <person name="Stanton A.-C.J."/>
            <person name="Garlena R.A."/>
            <person name="Russell D.A."/>
            <person name="Pope W.H."/>
            <person name="Jacobs-Sera D."/>
            <person name="Hatfull G.F."/>
        </authorList>
    </citation>
    <scope>NUCLEOTIDE SEQUENCE [LARGE SCALE GENOMIC DNA]</scope>
</reference>
<sequence>MSAHTECSRVGKFDCYFDQHVSSSAGEEGLGEGDVQAPCAWFTEFILDPAAEPGFAEHYGGRYLVLRELNDGRFFVEVYETSEAQQERLEILRAAYEEWDIDALSDDI</sequence>
<evidence type="ECO:0000313" key="1">
    <source>
        <dbReference type="EMBL" id="AWN04715.1"/>
    </source>
</evidence>
<dbReference type="KEGG" id="vg:54992362"/>
<dbReference type="EMBL" id="MH153813">
    <property type="protein sequence ID" value="AWN04715.1"/>
    <property type="molecule type" value="Genomic_DNA"/>
</dbReference>
<protein>
    <submittedName>
        <fullName evidence="1">Uncharacterized protein</fullName>
    </submittedName>
</protein>
<proteinExistence type="predicted"/>
<evidence type="ECO:0000313" key="2">
    <source>
        <dbReference type="Proteomes" id="UP000246514"/>
    </source>
</evidence>